<accession>A0A5C4SAP0</accession>
<evidence type="ECO:0000259" key="5">
    <source>
        <dbReference type="Pfam" id="PF01420"/>
    </source>
</evidence>
<comment type="caution">
    <text evidence="6">The sequence shown here is derived from an EMBL/GenBank/DDBJ whole genome shotgun (WGS) entry which is preliminary data.</text>
</comment>
<keyword evidence="2" id="KW-0680">Restriction system</keyword>
<evidence type="ECO:0000313" key="7">
    <source>
        <dbReference type="Proteomes" id="UP000308271"/>
    </source>
</evidence>
<dbReference type="SUPFAM" id="SSF116734">
    <property type="entry name" value="DNA methylase specificity domain"/>
    <property type="match status" value="2"/>
</dbReference>
<keyword evidence="3" id="KW-0238">DNA-binding</keyword>
<dbReference type="InterPro" id="IPR051212">
    <property type="entry name" value="Type-I_RE_S_subunit"/>
</dbReference>
<feature type="region of interest" description="Disordered" evidence="4">
    <location>
        <begin position="442"/>
        <end position="484"/>
    </location>
</feature>
<dbReference type="CDD" id="cd17246">
    <property type="entry name" value="RMtype1_S_SonII-TRD2-CR2_like"/>
    <property type="match status" value="1"/>
</dbReference>
<name>A0A5C4SAP0_CHLTI</name>
<evidence type="ECO:0000256" key="2">
    <source>
        <dbReference type="ARBA" id="ARBA00022747"/>
    </source>
</evidence>
<dbReference type="RefSeq" id="WP_139455679.1">
    <property type="nucleotide sequence ID" value="NZ_VDCH01000001.1"/>
</dbReference>
<dbReference type="GO" id="GO:0004519">
    <property type="term" value="F:endonuclease activity"/>
    <property type="evidence" value="ECO:0007669"/>
    <property type="project" value="UniProtKB-KW"/>
</dbReference>
<feature type="compositionally biased region" description="Basic and acidic residues" evidence="4">
    <location>
        <begin position="459"/>
        <end position="471"/>
    </location>
</feature>
<feature type="domain" description="Type I restriction modification DNA specificity" evidence="5">
    <location>
        <begin position="8"/>
        <end position="166"/>
    </location>
</feature>
<dbReference type="PANTHER" id="PTHR43140:SF1">
    <property type="entry name" value="TYPE I RESTRICTION ENZYME ECOKI SPECIFICITY SUBUNIT"/>
    <property type="match status" value="1"/>
</dbReference>
<comment type="similarity">
    <text evidence="1">Belongs to the type-I restriction system S methylase family.</text>
</comment>
<sequence length="484" mass="54892">MRENMELPRGWIVKPLGDIVFYQKGKLPKSFSEESKDGFLSYVDINAFENASVRRYANVNNAVMTSENDVLVVWDGSRFGFSGIGVAGVLGSTLARVYSKVVDVKYLYYFLQSKYRFINSRPRGTGTPHVDPEVFWNLEFSIAPLNEQKRIVDKIETLFSDLEKGEALLKQVQQQLVVYRQSVLKAAVTGELTREWREKNKHRLESVEALLKRILKLRRDNWKGRGKYQEPVSLGHSYFQLPDNWAIVELDVIAQRITDGTHQSPEFQKEGVPFVVIGDVRNGFIDWNKVSKWVSEEIYEDCTRRCRPEKGDILYTAVGSYGIALKVVDEKKFMFQRHIAHIKPTKGIANLDYLLIVLNSPITLSHAHKVARGVAQKTVTLGDLSHFHIPIPSEEEQEIIVDRVNTAIAQIDALEKWCSTELARSGMLRQSILKAAFSGELVPQDPEDEPASELLARIQAERASAEKDGNARKTAGRRGRKAMA</sequence>
<dbReference type="Pfam" id="PF01420">
    <property type="entry name" value="Methylase_S"/>
    <property type="match status" value="2"/>
</dbReference>
<dbReference type="GO" id="GO:0003677">
    <property type="term" value="F:DNA binding"/>
    <property type="evidence" value="ECO:0007669"/>
    <property type="project" value="UniProtKB-KW"/>
</dbReference>
<keyword evidence="7" id="KW-1185">Reference proteome</keyword>
<proteinExistence type="inferred from homology"/>
<evidence type="ECO:0000256" key="4">
    <source>
        <dbReference type="SAM" id="MobiDB-lite"/>
    </source>
</evidence>
<dbReference type="InterPro" id="IPR000055">
    <property type="entry name" value="Restrct_endonuc_typeI_TRD"/>
</dbReference>
<dbReference type="PANTHER" id="PTHR43140">
    <property type="entry name" value="TYPE-1 RESTRICTION ENZYME ECOKI SPECIFICITY PROTEIN"/>
    <property type="match status" value="1"/>
</dbReference>
<reference evidence="6 7" key="1">
    <citation type="submission" date="2019-05" db="EMBL/GenBank/DDBJ databases">
        <title>Draft Whole-Genome sequence of the green sulfur bacterium Chlorobaculum thiosulfatiphilum DSM 249.</title>
        <authorList>
            <person name="Meyer T.E."/>
            <person name="Kyndt J.A."/>
        </authorList>
    </citation>
    <scope>NUCLEOTIDE SEQUENCE [LARGE SCALE GENOMIC DNA]</scope>
    <source>
        <strain evidence="6 7">DSM 249</strain>
    </source>
</reference>
<dbReference type="Proteomes" id="UP000308271">
    <property type="component" value="Unassembled WGS sequence"/>
</dbReference>
<keyword evidence="6" id="KW-0255">Endonuclease</keyword>
<protein>
    <submittedName>
        <fullName evidence="6">Restriction endonuclease subunit S</fullName>
    </submittedName>
</protein>
<gene>
    <name evidence="6" type="ORF">FGF66_00065</name>
</gene>
<keyword evidence="6" id="KW-0378">Hydrolase</keyword>
<evidence type="ECO:0000256" key="1">
    <source>
        <dbReference type="ARBA" id="ARBA00010923"/>
    </source>
</evidence>
<dbReference type="InterPro" id="IPR044946">
    <property type="entry name" value="Restrct_endonuc_typeI_TRD_sf"/>
</dbReference>
<dbReference type="EMBL" id="VDCH01000001">
    <property type="protein sequence ID" value="TNJ40208.1"/>
    <property type="molecule type" value="Genomic_DNA"/>
</dbReference>
<evidence type="ECO:0000256" key="3">
    <source>
        <dbReference type="ARBA" id="ARBA00023125"/>
    </source>
</evidence>
<dbReference type="CDD" id="cd17263">
    <property type="entry name" value="RMtype1_S_AbaB8300I-TRD1-CR1_like"/>
    <property type="match status" value="1"/>
</dbReference>
<dbReference type="GO" id="GO:0009307">
    <property type="term" value="P:DNA restriction-modification system"/>
    <property type="evidence" value="ECO:0007669"/>
    <property type="project" value="UniProtKB-KW"/>
</dbReference>
<feature type="compositionally biased region" description="Basic residues" evidence="4">
    <location>
        <begin position="474"/>
        <end position="484"/>
    </location>
</feature>
<dbReference type="Gene3D" id="3.90.220.20">
    <property type="entry name" value="DNA methylase specificity domains"/>
    <property type="match status" value="2"/>
</dbReference>
<keyword evidence="6" id="KW-0540">Nuclease</keyword>
<dbReference type="AlphaFoldDB" id="A0A5C4SAP0"/>
<evidence type="ECO:0000313" key="6">
    <source>
        <dbReference type="EMBL" id="TNJ40208.1"/>
    </source>
</evidence>
<organism evidence="6 7">
    <name type="scientific">Chlorobaculum thiosulfatiphilum</name>
    <name type="common">Chlorobium limicola f.sp. thiosulfatophilum</name>
    <dbReference type="NCBI Taxonomy" id="115852"/>
    <lineage>
        <taxon>Bacteria</taxon>
        <taxon>Pseudomonadati</taxon>
        <taxon>Chlorobiota</taxon>
        <taxon>Chlorobiia</taxon>
        <taxon>Chlorobiales</taxon>
        <taxon>Chlorobiaceae</taxon>
        <taxon>Chlorobaculum</taxon>
    </lineage>
</organism>
<feature type="domain" description="Type I restriction modification DNA specificity" evidence="5">
    <location>
        <begin position="242"/>
        <end position="415"/>
    </location>
</feature>
<dbReference type="OrthoDB" id="597880at2"/>